<keyword evidence="3" id="KW-1185">Reference proteome</keyword>
<dbReference type="EMBL" id="JAPCWZ010000010">
    <property type="protein sequence ID" value="KAK8848776.1"/>
    <property type="molecule type" value="Genomic_DNA"/>
</dbReference>
<keyword evidence="1" id="KW-0732">Signal</keyword>
<gene>
    <name evidence="2" type="ORF">PGQ11_015256</name>
</gene>
<feature type="signal peptide" evidence="1">
    <location>
        <begin position="1"/>
        <end position="21"/>
    </location>
</feature>
<comment type="caution">
    <text evidence="2">The sequence shown here is derived from an EMBL/GenBank/DDBJ whole genome shotgun (WGS) entry which is preliminary data.</text>
</comment>
<evidence type="ECO:0000256" key="1">
    <source>
        <dbReference type="SAM" id="SignalP"/>
    </source>
</evidence>
<protein>
    <submittedName>
        <fullName evidence="2">Uncharacterized protein</fullName>
    </submittedName>
</protein>
<organism evidence="2 3">
    <name type="scientific">Apiospora arundinis</name>
    <dbReference type="NCBI Taxonomy" id="335852"/>
    <lineage>
        <taxon>Eukaryota</taxon>
        <taxon>Fungi</taxon>
        <taxon>Dikarya</taxon>
        <taxon>Ascomycota</taxon>
        <taxon>Pezizomycotina</taxon>
        <taxon>Sordariomycetes</taxon>
        <taxon>Xylariomycetidae</taxon>
        <taxon>Amphisphaeriales</taxon>
        <taxon>Apiosporaceae</taxon>
        <taxon>Apiospora</taxon>
    </lineage>
</organism>
<evidence type="ECO:0000313" key="3">
    <source>
        <dbReference type="Proteomes" id="UP001390339"/>
    </source>
</evidence>
<accession>A0ABR2HKW7</accession>
<dbReference type="Proteomes" id="UP001390339">
    <property type="component" value="Unassembled WGS sequence"/>
</dbReference>
<evidence type="ECO:0000313" key="2">
    <source>
        <dbReference type="EMBL" id="KAK8848776.1"/>
    </source>
</evidence>
<sequence>MQFSTAAALTAIAAVLSLGNAAPTDLEQPADGGNMTTMAEGLFQAFSGGSCNGNAGSKVGFSCKAQVLVWNNSKCRGTFKQYTVNAGSCVGVNTGLNWRSASAQCA</sequence>
<reference evidence="2 3" key="1">
    <citation type="journal article" date="2024" name="IMA Fungus">
        <title>Apiospora arundinis, a panoply of carbohydrate-active enzymes and secondary metabolites.</title>
        <authorList>
            <person name="Sorensen T."/>
            <person name="Petersen C."/>
            <person name="Muurmann A.T."/>
            <person name="Christiansen J.V."/>
            <person name="Brundto M.L."/>
            <person name="Overgaard C.K."/>
            <person name="Boysen A.T."/>
            <person name="Wollenberg R.D."/>
            <person name="Larsen T.O."/>
            <person name="Sorensen J.L."/>
            <person name="Nielsen K.L."/>
            <person name="Sondergaard T.E."/>
        </authorList>
    </citation>
    <scope>NUCLEOTIDE SEQUENCE [LARGE SCALE GENOMIC DNA]</scope>
    <source>
        <strain evidence="2 3">AAU 773</strain>
    </source>
</reference>
<proteinExistence type="predicted"/>
<name>A0ABR2HKW7_9PEZI</name>
<feature type="chain" id="PRO_5045324118" evidence="1">
    <location>
        <begin position="22"/>
        <end position="106"/>
    </location>
</feature>